<dbReference type="AlphaFoldDB" id="A0A9D1LS76"/>
<comment type="function">
    <text evidence="1">Multidrug efflux pump.</text>
</comment>
<feature type="transmembrane region" description="Helical" evidence="13">
    <location>
        <begin position="172"/>
        <end position="191"/>
    </location>
</feature>
<comment type="subcellular location">
    <subcellularLocation>
        <location evidence="2">Cell membrane</location>
        <topology evidence="2">Multi-pass membrane protein</topology>
    </subcellularLocation>
</comment>
<keyword evidence="7" id="KW-1003">Cell membrane</keyword>
<dbReference type="EMBL" id="DVNK01000043">
    <property type="protein sequence ID" value="HIU47022.1"/>
    <property type="molecule type" value="Genomic_DNA"/>
</dbReference>
<evidence type="ECO:0000256" key="10">
    <source>
        <dbReference type="ARBA" id="ARBA00023065"/>
    </source>
</evidence>
<dbReference type="Proteomes" id="UP000824123">
    <property type="component" value="Unassembled WGS sequence"/>
</dbReference>
<comment type="similarity">
    <text evidence="3">Belongs to the multi antimicrobial extrusion (MATE) (TC 2.A.66.1) family.</text>
</comment>
<evidence type="ECO:0000313" key="15">
    <source>
        <dbReference type="Proteomes" id="UP000824123"/>
    </source>
</evidence>
<dbReference type="InterPro" id="IPR002528">
    <property type="entry name" value="MATE_fam"/>
</dbReference>
<dbReference type="GO" id="GO:0006811">
    <property type="term" value="P:monoatomic ion transport"/>
    <property type="evidence" value="ECO:0007669"/>
    <property type="project" value="UniProtKB-KW"/>
</dbReference>
<feature type="transmembrane region" description="Helical" evidence="13">
    <location>
        <begin position="238"/>
        <end position="267"/>
    </location>
</feature>
<comment type="caution">
    <text evidence="14">The sequence shown here is derived from an EMBL/GenBank/DDBJ whole genome shotgun (WGS) entry which is preliminary data.</text>
</comment>
<keyword evidence="5" id="KW-0813">Transport</keyword>
<evidence type="ECO:0000256" key="3">
    <source>
        <dbReference type="ARBA" id="ARBA00010199"/>
    </source>
</evidence>
<dbReference type="InterPro" id="IPR050222">
    <property type="entry name" value="MATE_MdtK"/>
</dbReference>
<keyword evidence="10" id="KW-0406">Ion transport</keyword>
<dbReference type="GO" id="GO:0015297">
    <property type="term" value="F:antiporter activity"/>
    <property type="evidence" value="ECO:0007669"/>
    <property type="project" value="UniProtKB-KW"/>
</dbReference>
<feature type="transmembrane region" description="Helical" evidence="13">
    <location>
        <begin position="319"/>
        <end position="341"/>
    </location>
</feature>
<evidence type="ECO:0000256" key="1">
    <source>
        <dbReference type="ARBA" id="ARBA00003408"/>
    </source>
</evidence>
<feature type="transmembrane region" description="Helical" evidence="13">
    <location>
        <begin position="64"/>
        <end position="87"/>
    </location>
</feature>
<proteinExistence type="inferred from homology"/>
<evidence type="ECO:0000256" key="9">
    <source>
        <dbReference type="ARBA" id="ARBA00022989"/>
    </source>
</evidence>
<dbReference type="PANTHER" id="PTHR43298">
    <property type="entry name" value="MULTIDRUG RESISTANCE PROTEIN NORM-RELATED"/>
    <property type="match status" value="1"/>
</dbReference>
<feature type="transmembrane region" description="Helical" evidence="13">
    <location>
        <begin position="197"/>
        <end position="218"/>
    </location>
</feature>
<feature type="transmembrane region" description="Helical" evidence="13">
    <location>
        <begin position="420"/>
        <end position="442"/>
    </location>
</feature>
<feature type="transmembrane region" description="Helical" evidence="13">
    <location>
        <begin position="99"/>
        <end position="124"/>
    </location>
</feature>
<dbReference type="InterPro" id="IPR048279">
    <property type="entry name" value="MdtK-like"/>
</dbReference>
<reference evidence="14" key="1">
    <citation type="submission" date="2020-10" db="EMBL/GenBank/DDBJ databases">
        <authorList>
            <person name="Gilroy R."/>
        </authorList>
    </citation>
    <scope>NUCLEOTIDE SEQUENCE</scope>
    <source>
        <strain evidence="14">ChiSxjej2B14-8506</strain>
    </source>
</reference>
<dbReference type="GO" id="GO:0005886">
    <property type="term" value="C:plasma membrane"/>
    <property type="evidence" value="ECO:0007669"/>
    <property type="project" value="UniProtKB-SubCell"/>
</dbReference>
<name>A0A9D1LS76_9FIRM</name>
<keyword evidence="11 13" id="KW-0472">Membrane</keyword>
<evidence type="ECO:0000256" key="4">
    <source>
        <dbReference type="ARBA" id="ARBA00020268"/>
    </source>
</evidence>
<evidence type="ECO:0000313" key="14">
    <source>
        <dbReference type="EMBL" id="HIU47022.1"/>
    </source>
</evidence>
<dbReference type="PIRSF" id="PIRSF006603">
    <property type="entry name" value="DinF"/>
    <property type="match status" value="1"/>
</dbReference>
<reference evidence="14" key="2">
    <citation type="journal article" date="2021" name="PeerJ">
        <title>Extensive microbial diversity within the chicken gut microbiome revealed by metagenomics and culture.</title>
        <authorList>
            <person name="Gilroy R."/>
            <person name="Ravi A."/>
            <person name="Getino M."/>
            <person name="Pursley I."/>
            <person name="Horton D.L."/>
            <person name="Alikhan N.F."/>
            <person name="Baker D."/>
            <person name="Gharbi K."/>
            <person name="Hall N."/>
            <person name="Watson M."/>
            <person name="Adriaenssens E.M."/>
            <person name="Foster-Nyarko E."/>
            <person name="Jarju S."/>
            <person name="Secka A."/>
            <person name="Antonio M."/>
            <person name="Oren A."/>
            <person name="Chaudhuri R.R."/>
            <person name="La Ragione R."/>
            <person name="Hildebrand F."/>
            <person name="Pallen M.J."/>
        </authorList>
    </citation>
    <scope>NUCLEOTIDE SEQUENCE</scope>
    <source>
        <strain evidence="14">ChiSxjej2B14-8506</strain>
    </source>
</reference>
<dbReference type="PANTHER" id="PTHR43298:SF2">
    <property type="entry name" value="FMN_FAD EXPORTER YEEO-RELATED"/>
    <property type="match status" value="1"/>
</dbReference>
<feature type="transmembrane region" description="Helical" evidence="13">
    <location>
        <begin position="387"/>
        <end position="408"/>
    </location>
</feature>
<evidence type="ECO:0000256" key="5">
    <source>
        <dbReference type="ARBA" id="ARBA00022448"/>
    </source>
</evidence>
<dbReference type="GO" id="GO:0042910">
    <property type="term" value="F:xenobiotic transmembrane transporter activity"/>
    <property type="evidence" value="ECO:0007669"/>
    <property type="project" value="InterPro"/>
</dbReference>
<dbReference type="Pfam" id="PF01554">
    <property type="entry name" value="MatE"/>
    <property type="match status" value="2"/>
</dbReference>
<protein>
    <recommendedName>
        <fullName evidence="4">Probable multidrug resistance protein NorM</fullName>
    </recommendedName>
    <alternativeName>
        <fullName evidence="12">Multidrug-efflux transporter</fullName>
    </alternativeName>
</protein>
<evidence type="ECO:0000256" key="2">
    <source>
        <dbReference type="ARBA" id="ARBA00004651"/>
    </source>
</evidence>
<gene>
    <name evidence="14" type="ORF">IAC59_07155</name>
</gene>
<evidence type="ECO:0000256" key="12">
    <source>
        <dbReference type="ARBA" id="ARBA00031636"/>
    </source>
</evidence>
<evidence type="ECO:0000256" key="11">
    <source>
        <dbReference type="ARBA" id="ARBA00023136"/>
    </source>
</evidence>
<dbReference type="NCBIfam" id="TIGR00797">
    <property type="entry name" value="matE"/>
    <property type="match status" value="1"/>
</dbReference>
<evidence type="ECO:0000256" key="8">
    <source>
        <dbReference type="ARBA" id="ARBA00022692"/>
    </source>
</evidence>
<keyword evidence="9 13" id="KW-1133">Transmembrane helix</keyword>
<feature type="transmembrane region" description="Helical" evidence="13">
    <location>
        <begin position="287"/>
        <end position="307"/>
    </location>
</feature>
<evidence type="ECO:0000256" key="13">
    <source>
        <dbReference type="SAM" id="Phobius"/>
    </source>
</evidence>
<evidence type="ECO:0000256" key="6">
    <source>
        <dbReference type="ARBA" id="ARBA00022449"/>
    </source>
</evidence>
<sequence>MRRLTLAKGNLTEGVIWKQLLVYFFPILLGTFFQQLYNTIDAVVVGNFLGKEALAAVGGTTGTIINMLVGFFVGLSSGATVVISQYYGMREEQGVSRAVHTAIAMSIAGGVILMVLGLTCSRWALERMGTTADVIEGATDYMRIYFAGVVLNLLYNMGSGILRAIGDSRRPMIYLIVCCIINIILDVAFVLMGMGVAGAALATIIAQGVSAALVIRALMRTNECYKFMWKRLRLDLELLKRILVIGFPAGVQSTLYSVSNIIIQSNINALGTDTMAAWTAFGKVDSIFWMIMSAFGVSIMTFVGQNWGARKPDRVRRSVITCLAMATGTTLLLSGLILLAGRYLLRLFTYDEAVIAISLTIMYFNVPLYFTYVAIEILSGAMRGAGNAFGPTIVICFGICVLRVIWLFTVVPMYNNITTIVASYPISWAITSVVMVFYYLMWSRKIGLRRWKEPSERALNWRRKLRGWNARRQA</sequence>
<keyword evidence="8 13" id="KW-0812">Transmembrane</keyword>
<feature type="transmembrane region" description="Helical" evidence="13">
    <location>
        <begin position="144"/>
        <end position="165"/>
    </location>
</feature>
<organism evidence="14 15">
    <name type="scientific">Candidatus Fimadaptatus faecigallinarum</name>
    <dbReference type="NCBI Taxonomy" id="2840814"/>
    <lineage>
        <taxon>Bacteria</taxon>
        <taxon>Bacillati</taxon>
        <taxon>Bacillota</taxon>
        <taxon>Clostridia</taxon>
        <taxon>Eubacteriales</taxon>
        <taxon>Candidatus Fimadaptatus</taxon>
    </lineage>
</organism>
<dbReference type="CDD" id="cd13138">
    <property type="entry name" value="MATE_yoeA_like"/>
    <property type="match status" value="1"/>
</dbReference>
<accession>A0A9D1LS76</accession>
<evidence type="ECO:0000256" key="7">
    <source>
        <dbReference type="ARBA" id="ARBA00022475"/>
    </source>
</evidence>
<feature type="transmembrane region" description="Helical" evidence="13">
    <location>
        <begin position="353"/>
        <end position="375"/>
    </location>
</feature>
<feature type="transmembrane region" description="Helical" evidence="13">
    <location>
        <begin position="20"/>
        <end position="37"/>
    </location>
</feature>
<keyword evidence="6" id="KW-0050">Antiport</keyword>